<dbReference type="OrthoDB" id="2959655at2"/>
<dbReference type="InterPro" id="IPR008965">
    <property type="entry name" value="CBM2/CBM3_carb-bd_dom_sf"/>
</dbReference>
<accession>A0A1G8S2R3</accession>
<evidence type="ECO:0000259" key="2">
    <source>
        <dbReference type="Pfam" id="PF07532"/>
    </source>
</evidence>
<dbReference type="Pfam" id="PF07532">
    <property type="entry name" value="Big_4"/>
    <property type="match status" value="1"/>
</dbReference>
<reference evidence="4" key="1">
    <citation type="submission" date="2016-10" db="EMBL/GenBank/DDBJ databases">
        <authorList>
            <person name="Varghese N."/>
            <person name="Submissions S."/>
        </authorList>
    </citation>
    <scope>NUCLEOTIDE SEQUENCE [LARGE SCALE GENOMIC DNA]</scope>
    <source>
        <strain evidence="4">DSM 4771</strain>
    </source>
</reference>
<dbReference type="InterPro" id="IPR036439">
    <property type="entry name" value="Dockerin_dom_sf"/>
</dbReference>
<dbReference type="Proteomes" id="UP000199225">
    <property type="component" value="Unassembled WGS sequence"/>
</dbReference>
<dbReference type="Gene3D" id="1.10.1330.10">
    <property type="entry name" value="Dockerin domain"/>
    <property type="match status" value="1"/>
</dbReference>
<evidence type="ECO:0000313" key="4">
    <source>
        <dbReference type="Proteomes" id="UP000199225"/>
    </source>
</evidence>
<dbReference type="RefSeq" id="WP_093192961.1">
    <property type="nucleotide sequence ID" value="NZ_FNEV01000003.1"/>
</dbReference>
<dbReference type="InterPro" id="IPR002102">
    <property type="entry name" value="Cohesin_dom"/>
</dbReference>
<dbReference type="GO" id="GO:0000272">
    <property type="term" value="P:polysaccharide catabolic process"/>
    <property type="evidence" value="ECO:0007669"/>
    <property type="project" value="InterPro"/>
</dbReference>
<name>A0A1G8S2R3_9BACI</name>
<dbReference type="SUPFAM" id="SSF49384">
    <property type="entry name" value="Carbohydrate-binding domain"/>
    <property type="match status" value="1"/>
</dbReference>
<dbReference type="EMBL" id="FNEV01000003">
    <property type="protein sequence ID" value="SDJ22940.1"/>
    <property type="molecule type" value="Genomic_DNA"/>
</dbReference>
<feature type="domain" description="Bacterial Ig-like" evidence="2">
    <location>
        <begin position="324"/>
        <end position="372"/>
    </location>
</feature>
<gene>
    <name evidence="3" type="ORF">SAMN04490247_1198</name>
</gene>
<protein>
    <submittedName>
        <fullName evidence="3">Ig-like domain (Group 4)</fullName>
    </submittedName>
</protein>
<keyword evidence="4" id="KW-1185">Reference proteome</keyword>
<dbReference type="Gene3D" id="2.60.40.680">
    <property type="match status" value="1"/>
</dbReference>
<sequence length="483" mass="53240">MIKKAGTTILLSLVLIMSVAVPSVLGFDGPTLEVEEVSTTGEEATVNVKLYEFSNLSAGSFKIITPDEELELKSIEMSPDFDEGRFRSTVNKNGNQAEISFLSRAVDEEHSVTNSVVAQLTYSLPDDFQNGESLELQISTPSFTDEDDEELLEEKYHGSITKERATGDVLGTNEMNAAQALRVLQHADGKKSLDEEAQKFADVDNDANIAQTDAQKILDRVSGKRMNFLSFDIEQEINVYTGLAFSKQLKVKDGHGPLEWDESGLPRGLELNEQTGLITGEAEDTEEAEVTISVTDRTGKEISKEGILFKVEESNVASVESLKTVKVEKGEALELPEKMEVTLKSGVTREETVTWEEFDTDNVVGEYAVTGMLGESGITVQANVLIFEGEAPELSEEALKSVESEYSSFGVHAVYVEGRSDVARVEVEFTRADSSRTETLNMHYEGNDKYSQAITQLPRGAEIKVSAYDEYNDLITEETHFVN</sequence>
<dbReference type="InterPro" id="IPR013783">
    <property type="entry name" value="Ig-like_fold"/>
</dbReference>
<dbReference type="GO" id="GO:0030246">
    <property type="term" value="F:carbohydrate binding"/>
    <property type="evidence" value="ECO:0007669"/>
    <property type="project" value="InterPro"/>
</dbReference>
<dbReference type="InterPro" id="IPR011081">
    <property type="entry name" value="Big_4"/>
</dbReference>
<proteinExistence type="predicted"/>
<dbReference type="Gene3D" id="2.60.40.10">
    <property type="entry name" value="Immunoglobulins"/>
    <property type="match status" value="1"/>
</dbReference>
<dbReference type="STRING" id="86666.SAMN04490247_1198"/>
<feature type="domain" description="Cohesin" evidence="1">
    <location>
        <begin position="39"/>
        <end position="153"/>
    </location>
</feature>
<dbReference type="Pfam" id="PF05345">
    <property type="entry name" value="He_PIG"/>
    <property type="match status" value="1"/>
</dbReference>
<evidence type="ECO:0000259" key="1">
    <source>
        <dbReference type="Pfam" id="PF00963"/>
    </source>
</evidence>
<dbReference type="AlphaFoldDB" id="A0A1G8S2R3"/>
<dbReference type="Pfam" id="PF00963">
    <property type="entry name" value="Cohesin"/>
    <property type="match status" value="1"/>
</dbReference>
<organism evidence="3 4">
    <name type="scientific">Salimicrobium halophilum</name>
    <dbReference type="NCBI Taxonomy" id="86666"/>
    <lineage>
        <taxon>Bacteria</taxon>
        <taxon>Bacillati</taxon>
        <taxon>Bacillota</taxon>
        <taxon>Bacilli</taxon>
        <taxon>Bacillales</taxon>
        <taxon>Bacillaceae</taxon>
        <taxon>Salimicrobium</taxon>
    </lineage>
</organism>
<evidence type="ECO:0000313" key="3">
    <source>
        <dbReference type="EMBL" id="SDJ22940.1"/>
    </source>
</evidence>